<dbReference type="PANTHER" id="PTHR39181:SF1">
    <property type="entry name" value="TYROSINE-PROTEIN PHOSPHATASE YWQE"/>
    <property type="match status" value="1"/>
</dbReference>
<comment type="caution">
    <text evidence="5">The sequence shown here is derived from an EMBL/GenBank/DDBJ whole genome shotgun (WGS) entry which is preliminary data.</text>
</comment>
<comment type="similarity">
    <text evidence="1">Belongs to the metallo-dependent hydrolases superfamily. CpsB/CapC family.</text>
</comment>
<dbReference type="AlphaFoldDB" id="A0A4U1BKE0"/>
<dbReference type="RefSeq" id="WP_136864493.1">
    <property type="nucleotide sequence ID" value="NZ_SWCJ01000015.1"/>
</dbReference>
<accession>A0A4U1BKE0</accession>
<evidence type="ECO:0000256" key="2">
    <source>
        <dbReference type="ARBA" id="ARBA00013064"/>
    </source>
</evidence>
<comment type="catalytic activity">
    <reaction evidence="4">
        <text>O-phospho-L-tyrosyl-[protein] + H2O = L-tyrosyl-[protein] + phosphate</text>
        <dbReference type="Rhea" id="RHEA:10684"/>
        <dbReference type="Rhea" id="RHEA-COMP:10136"/>
        <dbReference type="Rhea" id="RHEA-COMP:20101"/>
        <dbReference type="ChEBI" id="CHEBI:15377"/>
        <dbReference type="ChEBI" id="CHEBI:43474"/>
        <dbReference type="ChEBI" id="CHEBI:46858"/>
        <dbReference type="ChEBI" id="CHEBI:61978"/>
        <dbReference type="EC" id="3.1.3.48"/>
    </reaction>
</comment>
<evidence type="ECO:0000313" key="5">
    <source>
        <dbReference type="EMBL" id="TKB51979.1"/>
    </source>
</evidence>
<evidence type="ECO:0000313" key="6">
    <source>
        <dbReference type="Proteomes" id="UP000305675"/>
    </source>
</evidence>
<evidence type="ECO:0000256" key="4">
    <source>
        <dbReference type="ARBA" id="ARBA00051722"/>
    </source>
</evidence>
<dbReference type="PIRSF" id="PIRSF016557">
    <property type="entry name" value="Caps_synth_CpsB"/>
    <property type="match status" value="1"/>
</dbReference>
<dbReference type="GO" id="GO:0004725">
    <property type="term" value="F:protein tyrosine phosphatase activity"/>
    <property type="evidence" value="ECO:0007669"/>
    <property type="project" value="UniProtKB-EC"/>
</dbReference>
<sequence length="241" mass="26367">MIDLHSHMLPEVDDGARTLEEALEMAGMAVACGITHMVLTPHINLRHYPNSLESLTPVFEAFQAAVKSRALPLQLALGAEVRIAPELLMGTAWQKLPTIGQLNGKPVLLLEMPYSQVPAGTIELIRWLTQQQVQPVIAHPERNREVMAHLSLAQDLKHAGALLQGTVGAFTGDFGEGAKAAATQLMQGGLFDYLASDSHRQDKRSPQLSTVLAELNRAWGEERMLALTETLPWQIAQSKFA</sequence>
<keyword evidence="6" id="KW-1185">Reference proteome</keyword>
<organism evidence="5 6">
    <name type="scientific">Ferrimonas aestuarii</name>
    <dbReference type="NCBI Taxonomy" id="2569539"/>
    <lineage>
        <taxon>Bacteria</taxon>
        <taxon>Pseudomonadati</taxon>
        <taxon>Pseudomonadota</taxon>
        <taxon>Gammaproteobacteria</taxon>
        <taxon>Alteromonadales</taxon>
        <taxon>Ferrimonadaceae</taxon>
        <taxon>Ferrimonas</taxon>
    </lineage>
</organism>
<reference evidence="5 6" key="1">
    <citation type="submission" date="2019-04" db="EMBL/GenBank/DDBJ databases">
        <authorList>
            <person name="Hwang J.C."/>
        </authorList>
    </citation>
    <scope>NUCLEOTIDE SEQUENCE [LARGE SCALE GENOMIC DNA]</scope>
    <source>
        <strain evidence="5 6">IMCC35002</strain>
    </source>
</reference>
<gene>
    <name evidence="5" type="ORF">FCL42_16300</name>
</gene>
<evidence type="ECO:0000256" key="3">
    <source>
        <dbReference type="ARBA" id="ARBA00022801"/>
    </source>
</evidence>
<keyword evidence="3" id="KW-0378">Hydrolase</keyword>
<dbReference type="Gene3D" id="3.20.20.140">
    <property type="entry name" value="Metal-dependent hydrolases"/>
    <property type="match status" value="1"/>
</dbReference>
<evidence type="ECO:0000256" key="1">
    <source>
        <dbReference type="ARBA" id="ARBA00005750"/>
    </source>
</evidence>
<dbReference type="SUPFAM" id="SSF89550">
    <property type="entry name" value="PHP domain-like"/>
    <property type="match status" value="1"/>
</dbReference>
<protein>
    <recommendedName>
        <fullName evidence="2">protein-tyrosine-phosphatase</fullName>
        <ecNumber evidence="2">3.1.3.48</ecNumber>
    </recommendedName>
</protein>
<dbReference type="OrthoDB" id="9788539at2"/>
<dbReference type="InterPro" id="IPR016667">
    <property type="entry name" value="Caps_polysacc_synth_CpsB/CapC"/>
</dbReference>
<dbReference type="GO" id="GO:0030145">
    <property type="term" value="F:manganese ion binding"/>
    <property type="evidence" value="ECO:0007669"/>
    <property type="project" value="InterPro"/>
</dbReference>
<dbReference type="EC" id="3.1.3.48" evidence="2"/>
<dbReference type="PANTHER" id="PTHR39181">
    <property type="entry name" value="TYROSINE-PROTEIN PHOSPHATASE YWQE"/>
    <property type="match status" value="1"/>
</dbReference>
<dbReference type="Pfam" id="PF19567">
    <property type="entry name" value="CpsB_CapC"/>
    <property type="match status" value="1"/>
</dbReference>
<name>A0A4U1BKE0_9GAMM</name>
<proteinExistence type="inferred from homology"/>
<dbReference type="EMBL" id="SWCJ01000015">
    <property type="protein sequence ID" value="TKB51979.1"/>
    <property type="molecule type" value="Genomic_DNA"/>
</dbReference>
<dbReference type="Proteomes" id="UP000305675">
    <property type="component" value="Unassembled WGS sequence"/>
</dbReference>
<dbReference type="InterPro" id="IPR016195">
    <property type="entry name" value="Pol/histidinol_Pase-like"/>
</dbReference>